<evidence type="ECO:0000313" key="1">
    <source>
        <dbReference type="EMBL" id="PQB06106.1"/>
    </source>
</evidence>
<dbReference type="Proteomes" id="UP000239522">
    <property type="component" value="Unassembled WGS sequence"/>
</dbReference>
<dbReference type="AlphaFoldDB" id="A0A2S7KU30"/>
<protein>
    <submittedName>
        <fullName evidence="1">Uncharacterized protein</fullName>
    </submittedName>
</protein>
<accession>A0A2S7KU30</accession>
<comment type="caution">
    <text evidence="1">The sequence shown here is derived from an EMBL/GenBank/DDBJ whole genome shotgun (WGS) entry which is preliminary data.</text>
</comment>
<sequence>MKINKTTNSKFAIQEKSAVSLYSIVSVPGLKPGFIPKVTGNNILYPIKLKTKSAKLIKKTRIITFGTFGRI</sequence>
<keyword evidence="2" id="KW-1185">Reference proteome</keyword>
<name>A0A2S7KU30_9FLAO</name>
<dbReference type="EMBL" id="MQUA01000013">
    <property type="protein sequence ID" value="PQB06106.1"/>
    <property type="molecule type" value="Genomic_DNA"/>
</dbReference>
<evidence type="ECO:0000313" key="2">
    <source>
        <dbReference type="Proteomes" id="UP000239522"/>
    </source>
</evidence>
<reference evidence="1 2" key="1">
    <citation type="submission" date="2016-11" db="EMBL/GenBank/DDBJ databases">
        <title>Trade-off between light-utilization and light-protection in marine flavobacteria.</title>
        <authorList>
            <person name="Kumagai Y."/>
        </authorList>
    </citation>
    <scope>NUCLEOTIDE SEQUENCE [LARGE SCALE GENOMIC DNA]</scope>
    <source>
        <strain evidence="1 2">ATCC 700397</strain>
    </source>
</reference>
<gene>
    <name evidence="1" type="ORF">BST83_02095</name>
</gene>
<organism evidence="1 2">
    <name type="scientific">Polaribacter filamentus</name>
    <dbReference type="NCBI Taxonomy" id="53483"/>
    <lineage>
        <taxon>Bacteria</taxon>
        <taxon>Pseudomonadati</taxon>
        <taxon>Bacteroidota</taxon>
        <taxon>Flavobacteriia</taxon>
        <taxon>Flavobacteriales</taxon>
        <taxon>Flavobacteriaceae</taxon>
    </lineage>
</organism>
<proteinExistence type="predicted"/>